<keyword evidence="5" id="KW-0238">DNA-binding</keyword>
<feature type="region of interest" description="Disordered" evidence="8">
    <location>
        <begin position="442"/>
        <end position="505"/>
    </location>
</feature>
<reference evidence="11 12" key="1">
    <citation type="submission" date="2024-09" db="EMBL/GenBank/DDBJ databases">
        <title>A chromosome-level genome assembly of Gray's grenadier anchovy, Coilia grayii.</title>
        <authorList>
            <person name="Fu Z."/>
        </authorList>
    </citation>
    <scope>NUCLEOTIDE SEQUENCE [LARGE SCALE GENOMIC DNA]</scope>
    <source>
        <strain evidence="11">G4</strain>
        <tissue evidence="11">Muscle</tissue>
    </source>
</reference>
<feature type="domain" description="SAM" evidence="9">
    <location>
        <begin position="733"/>
        <end position="797"/>
    </location>
</feature>
<gene>
    <name evidence="11" type="ORF">ACEWY4_006395</name>
</gene>
<proteinExistence type="predicted"/>
<comment type="caution">
    <text evidence="11">The sequence shown here is derived from an EMBL/GenBank/DDBJ whole genome shotgun (WGS) entry which is preliminary data.</text>
</comment>
<dbReference type="PANTHER" id="PTHR12247:SF88">
    <property type="entry name" value="POLYHOMEOTIC-LIKE PROTEIN 3"/>
    <property type="match status" value="1"/>
</dbReference>
<feature type="compositionally biased region" description="Basic and acidic residues" evidence="8">
    <location>
        <begin position="451"/>
        <end position="465"/>
    </location>
</feature>
<dbReference type="GO" id="GO:0005634">
    <property type="term" value="C:nucleus"/>
    <property type="evidence" value="ECO:0007669"/>
    <property type="project" value="UniProtKB-SubCell"/>
</dbReference>
<dbReference type="GO" id="GO:0008270">
    <property type="term" value="F:zinc ion binding"/>
    <property type="evidence" value="ECO:0007669"/>
    <property type="project" value="UniProtKB-KW"/>
</dbReference>
<dbReference type="Pfam" id="PF21319">
    <property type="entry name" value="zf-FCS_1"/>
    <property type="match status" value="1"/>
</dbReference>
<keyword evidence="4" id="KW-0862">Zinc</keyword>
<dbReference type="PROSITE" id="PS50105">
    <property type="entry name" value="SAM_DOMAIN"/>
    <property type="match status" value="1"/>
</dbReference>
<evidence type="ECO:0000256" key="6">
    <source>
        <dbReference type="ARBA" id="ARBA00023242"/>
    </source>
</evidence>
<dbReference type="InterPro" id="IPR013761">
    <property type="entry name" value="SAM/pointed_sf"/>
</dbReference>
<dbReference type="Proteomes" id="UP001591681">
    <property type="component" value="Unassembled WGS sequence"/>
</dbReference>
<dbReference type="Pfam" id="PF00536">
    <property type="entry name" value="SAM_1"/>
    <property type="match status" value="1"/>
</dbReference>
<feature type="compositionally biased region" description="Polar residues" evidence="8">
    <location>
        <begin position="574"/>
        <end position="583"/>
    </location>
</feature>
<name>A0ABD1KEA6_9TELE</name>
<dbReference type="AlphaFoldDB" id="A0ABD1KEA6"/>
<feature type="compositionally biased region" description="Pro residues" evidence="8">
    <location>
        <begin position="472"/>
        <end position="482"/>
    </location>
</feature>
<feature type="compositionally biased region" description="Polar residues" evidence="8">
    <location>
        <begin position="194"/>
        <end position="206"/>
    </location>
</feature>
<dbReference type="SUPFAM" id="SSF47769">
    <property type="entry name" value="SAM/Pointed domain"/>
    <property type="match status" value="1"/>
</dbReference>
<dbReference type="SMART" id="SM00454">
    <property type="entry name" value="SAM"/>
    <property type="match status" value="1"/>
</dbReference>
<evidence type="ECO:0000313" key="12">
    <source>
        <dbReference type="Proteomes" id="UP001591681"/>
    </source>
</evidence>
<dbReference type="InterPro" id="IPR050548">
    <property type="entry name" value="PcG_chromatin_remod_factors"/>
</dbReference>
<dbReference type="InterPro" id="IPR012313">
    <property type="entry name" value="Znf_FCS"/>
</dbReference>
<evidence type="ECO:0008006" key="13">
    <source>
        <dbReference type="Google" id="ProtNLM"/>
    </source>
</evidence>
<dbReference type="CDD" id="cd09577">
    <property type="entry name" value="SAM_Ph1_2_3"/>
    <property type="match status" value="1"/>
</dbReference>
<accession>A0ABD1KEA6</accession>
<evidence type="ECO:0000313" key="11">
    <source>
        <dbReference type="EMBL" id="KAL2097188.1"/>
    </source>
</evidence>
<feature type="region of interest" description="Disordered" evidence="8">
    <location>
        <begin position="567"/>
        <end position="596"/>
    </location>
</feature>
<feature type="compositionally biased region" description="Low complexity" evidence="8">
    <location>
        <begin position="307"/>
        <end position="330"/>
    </location>
</feature>
<dbReference type="PANTHER" id="PTHR12247">
    <property type="entry name" value="POLYCOMB GROUP PROTEIN"/>
    <property type="match status" value="1"/>
</dbReference>
<evidence type="ECO:0000259" key="9">
    <source>
        <dbReference type="PROSITE" id="PS50105"/>
    </source>
</evidence>
<comment type="subcellular location">
    <subcellularLocation>
        <location evidence="1">Nucleus</location>
    </subcellularLocation>
</comment>
<evidence type="ECO:0000256" key="5">
    <source>
        <dbReference type="ARBA" id="ARBA00023125"/>
    </source>
</evidence>
<evidence type="ECO:0000256" key="7">
    <source>
        <dbReference type="PROSITE-ProRule" id="PRU00367"/>
    </source>
</evidence>
<dbReference type="Gene3D" id="3.30.60.160">
    <property type="match status" value="1"/>
</dbReference>
<dbReference type="Gene3D" id="1.10.150.50">
    <property type="entry name" value="Transcription Factor, Ets-1"/>
    <property type="match status" value="1"/>
</dbReference>
<evidence type="ECO:0000256" key="8">
    <source>
        <dbReference type="SAM" id="MobiDB-lite"/>
    </source>
</evidence>
<keyword evidence="3 7" id="KW-0863">Zinc-finger</keyword>
<dbReference type="InterPro" id="IPR001660">
    <property type="entry name" value="SAM"/>
</dbReference>
<feature type="region of interest" description="Disordered" evidence="8">
    <location>
        <begin position="682"/>
        <end position="727"/>
    </location>
</feature>
<evidence type="ECO:0000256" key="3">
    <source>
        <dbReference type="ARBA" id="ARBA00022771"/>
    </source>
</evidence>
<keyword evidence="6" id="KW-0539">Nucleus</keyword>
<evidence type="ECO:0000256" key="4">
    <source>
        <dbReference type="ARBA" id="ARBA00022833"/>
    </source>
</evidence>
<feature type="region of interest" description="Disordered" evidence="8">
    <location>
        <begin position="61"/>
        <end position="90"/>
    </location>
</feature>
<evidence type="ECO:0000259" key="10">
    <source>
        <dbReference type="PROSITE" id="PS51024"/>
    </source>
</evidence>
<protein>
    <recommendedName>
        <fullName evidence="13">Polyhomeotic-like protein 3</fullName>
    </recommendedName>
</protein>
<dbReference type="EMBL" id="JBHFQA010000006">
    <property type="protein sequence ID" value="KAL2097188.1"/>
    <property type="molecule type" value="Genomic_DNA"/>
</dbReference>
<feature type="compositionally biased region" description="Polar residues" evidence="8">
    <location>
        <begin position="216"/>
        <end position="233"/>
    </location>
</feature>
<organism evidence="11 12">
    <name type="scientific">Coilia grayii</name>
    <name type="common">Gray's grenadier anchovy</name>
    <dbReference type="NCBI Taxonomy" id="363190"/>
    <lineage>
        <taxon>Eukaryota</taxon>
        <taxon>Metazoa</taxon>
        <taxon>Chordata</taxon>
        <taxon>Craniata</taxon>
        <taxon>Vertebrata</taxon>
        <taxon>Euteleostomi</taxon>
        <taxon>Actinopterygii</taxon>
        <taxon>Neopterygii</taxon>
        <taxon>Teleostei</taxon>
        <taxon>Clupei</taxon>
        <taxon>Clupeiformes</taxon>
        <taxon>Clupeoidei</taxon>
        <taxon>Engraulidae</taxon>
        <taxon>Coilinae</taxon>
        <taxon>Coilia</taxon>
    </lineage>
</organism>
<feature type="domain" description="FCS-type" evidence="10">
    <location>
        <begin position="593"/>
        <end position="627"/>
    </location>
</feature>
<keyword evidence="2" id="KW-0479">Metal-binding</keyword>
<evidence type="ECO:0000256" key="1">
    <source>
        <dbReference type="ARBA" id="ARBA00004123"/>
    </source>
</evidence>
<dbReference type="InterPro" id="IPR038603">
    <property type="entry name" value="Znf_FCS_sf"/>
</dbReference>
<feature type="region of interest" description="Disordered" evidence="8">
    <location>
        <begin position="194"/>
        <end position="233"/>
    </location>
</feature>
<sequence length="797" mass="85704">MKMSDHWLTMASCGQVIQQTVQRPQSTAAQYLQQMYAAQQQHILLQTAALQQQHVTASQSLTTTQQSVSRPSSSSPPSTNGSLPQSVSVSQTSITLTTTPLTSQPIGHIHSTCSTPAGGTISQQAMLLGNGSPTGSQAQMYLRTQMLILAPAATVAAVPSDLSAVNTTPSQPTSTQVQTLALRSHFPGALAQSVQLKPSSQGQTAAPSLPKMSISPLKSTQLPHTSMETSGSDLGQMPSTHQLIAPCPRATHQLIIQQNASTHRQVQPIALQVTPQEHPTPLSLQARTLPAPLPPAMAAPSQRGDLQPASSSSASEQPQSPMLMSSSSSPAQTVGPLLQMGLLAEALPFCHTSARSCGCYTTTTAATSTAPGPITSAPLTSPTQRLCLRSVQALAVQSGQVLVSEQELPVAEALVRLPFQGLPPPQTVAVDLKLQSVAQTEVHSTGQGLNIEHKVVSERSEDPSRMSKSRTPTPPILSPPPDVDSGREENTPPLPENCTDLPAVDLPCTSSSQSVIWSPEEQPLITSTLFPLHSTEVNRFSQTAEEQAALPENLEATMNGDAEPNVSLMEVDQPDNSSDSNTADIPPVNENPGESQSDVLQCEFCGKKGCAHSFLRSKRFCSMTCVRRLNVRSMQRLGLLRADRASRWPQRPMGRRGRPPGCVVGTSREHFLRQLPARLGEKYAEDEPPGPMTTRLRHQAERERKKKQKRKQRWREASNINDLSAPVPNPSQWTVDQVCTYISCIPGCTELAEEFRCQEIDGQALLLLTEDHLVSTMNIKLGPALKICAQINMLKGP</sequence>
<dbReference type="GO" id="GO:0003677">
    <property type="term" value="F:DNA binding"/>
    <property type="evidence" value="ECO:0007669"/>
    <property type="project" value="UniProtKB-KW"/>
</dbReference>
<keyword evidence="12" id="KW-1185">Reference proteome</keyword>
<feature type="compositionally biased region" description="Basic residues" evidence="8">
    <location>
        <begin position="704"/>
        <end position="713"/>
    </location>
</feature>
<feature type="region of interest" description="Disordered" evidence="8">
    <location>
        <begin position="285"/>
        <end position="331"/>
    </location>
</feature>
<dbReference type="PROSITE" id="PS51024">
    <property type="entry name" value="ZF_FCS"/>
    <property type="match status" value="1"/>
</dbReference>
<evidence type="ECO:0000256" key="2">
    <source>
        <dbReference type="ARBA" id="ARBA00022723"/>
    </source>
</evidence>